<dbReference type="AlphaFoldDB" id="X1J8Q9"/>
<organism evidence="1">
    <name type="scientific">marine sediment metagenome</name>
    <dbReference type="NCBI Taxonomy" id="412755"/>
    <lineage>
        <taxon>unclassified sequences</taxon>
        <taxon>metagenomes</taxon>
        <taxon>ecological metagenomes</taxon>
    </lineage>
</organism>
<accession>X1J8Q9</accession>
<reference evidence="1" key="1">
    <citation type="journal article" date="2014" name="Front. Microbiol.">
        <title>High frequency of phylogenetically diverse reductive dehalogenase-homologous genes in deep subseafloor sedimentary metagenomes.</title>
        <authorList>
            <person name="Kawai M."/>
            <person name="Futagami T."/>
            <person name="Toyoda A."/>
            <person name="Takaki Y."/>
            <person name="Nishi S."/>
            <person name="Hori S."/>
            <person name="Arai W."/>
            <person name="Tsubouchi T."/>
            <person name="Morono Y."/>
            <person name="Uchiyama I."/>
            <person name="Ito T."/>
            <person name="Fujiyama A."/>
            <person name="Inagaki F."/>
            <person name="Takami H."/>
        </authorList>
    </citation>
    <scope>NUCLEOTIDE SEQUENCE</scope>
    <source>
        <strain evidence="1">Expedition CK06-06</strain>
    </source>
</reference>
<proteinExistence type="predicted"/>
<comment type="caution">
    <text evidence="1">The sequence shown here is derived from an EMBL/GenBank/DDBJ whole genome shotgun (WGS) entry which is preliminary data.</text>
</comment>
<name>X1J8Q9_9ZZZZ</name>
<sequence length="164" mass="18292">MKSTSIVLVFLALLLSFSMLLNPATNPSFGFVAAAPDDNYGETCLKYVALWGVLDGEPWTITFDNTGQTGYTLTDATLTSIRATVRIDNAYADNNDEAWANTRVHVLLKDPDDETKFDDYLAPSYLVRSDNYWTLTYSGEDLSLKLVTGRYTITTTYDIFAIPE</sequence>
<gene>
    <name evidence="1" type="ORF">S06H3_03199</name>
</gene>
<protein>
    <submittedName>
        <fullName evidence="1">Uncharacterized protein</fullName>
    </submittedName>
</protein>
<dbReference type="EMBL" id="BARV01001013">
    <property type="protein sequence ID" value="GAH91071.1"/>
    <property type="molecule type" value="Genomic_DNA"/>
</dbReference>
<evidence type="ECO:0000313" key="1">
    <source>
        <dbReference type="EMBL" id="GAH91071.1"/>
    </source>
</evidence>